<feature type="domain" description="Response regulatory" evidence="2">
    <location>
        <begin position="27"/>
        <end position="145"/>
    </location>
</feature>
<dbReference type="AlphaFoldDB" id="A0A1G5EQX9"/>
<sequence length="260" mass="30076">MSFCSTNKIVRLFSLQSIFSANHMRFSFLIIDNNQAAIDETLKLFENFPNYFCAGIFKNNEIAMDQIFKIKPQLVIMGVPFETKDKTLSFAALSEIHQYMDTVPYFIALANTAEFAFEAIQAGFSDYVLRPMQLHQLGKSLFKFEKRCSVPATSTICIKSYSDYQFVALQDIIYLKADNNTTDIQLINGKTVNAYKTLKHFEGTLPFYFLRIHKSYIVNINHVSRIHFAKSKCYLNYNEILPFSVSYRENIDAIVRNINF</sequence>
<evidence type="ECO:0000313" key="4">
    <source>
        <dbReference type="EMBL" id="SCY29070.1"/>
    </source>
</evidence>
<dbReference type="InterPro" id="IPR046947">
    <property type="entry name" value="LytR-like"/>
</dbReference>
<dbReference type="PANTHER" id="PTHR37299:SF1">
    <property type="entry name" value="STAGE 0 SPORULATION PROTEIN A HOMOLOG"/>
    <property type="match status" value="1"/>
</dbReference>
<dbReference type="PANTHER" id="PTHR37299">
    <property type="entry name" value="TRANSCRIPTIONAL REGULATOR-RELATED"/>
    <property type="match status" value="1"/>
</dbReference>
<dbReference type="PROSITE" id="PS50930">
    <property type="entry name" value="HTH_LYTTR"/>
    <property type="match status" value="1"/>
</dbReference>
<dbReference type="InterPro" id="IPR011006">
    <property type="entry name" value="CheY-like_superfamily"/>
</dbReference>
<protein>
    <submittedName>
        <fullName evidence="4">Two component transcriptional regulator, LytTR family</fullName>
    </submittedName>
</protein>
<dbReference type="STRING" id="490189.SAMN02927903_01134"/>
<dbReference type="Proteomes" id="UP000199354">
    <property type="component" value="Unassembled WGS sequence"/>
</dbReference>
<accession>A0A1G5EQX9</accession>
<dbReference type="EMBL" id="FMVF01000004">
    <property type="protein sequence ID" value="SCY29070.1"/>
    <property type="molecule type" value="Genomic_DNA"/>
</dbReference>
<dbReference type="GO" id="GO:0003677">
    <property type="term" value="F:DNA binding"/>
    <property type="evidence" value="ECO:0007669"/>
    <property type="project" value="InterPro"/>
</dbReference>
<dbReference type="GO" id="GO:0000156">
    <property type="term" value="F:phosphorelay response regulator activity"/>
    <property type="evidence" value="ECO:0007669"/>
    <property type="project" value="InterPro"/>
</dbReference>
<dbReference type="InterPro" id="IPR007492">
    <property type="entry name" value="LytTR_DNA-bd_dom"/>
</dbReference>
<dbReference type="SMART" id="SM00850">
    <property type="entry name" value="LytTR"/>
    <property type="match status" value="1"/>
</dbReference>
<organism evidence="4 5">
    <name type="scientific">Flavobacterium caeni</name>
    <dbReference type="NCBI Taxonomy" id="490189"/>
    <lineage>
        <taxon>Bacteria</taxon>
        <taxon>Pseudomonadati</taxon>
        <taxon>Bacteroidota</taxon>
        <taxon>Flavobacteriia</taxon>
        <taxon>Flavobacteriales</taxon>
        <taxon>Flavobacteriaceae</taxon>
        <taxon>Flavobacterium</taxon>
    </lineage>
</organism>
<dbReference type="PROSITE" id="PS50110">
    <property type="entry name" value="RESPONSE_REGULATORY"/>
    <property type="match status" value="1"/>
</dbReference>
<dbReference type="Gene3D" id="3.40.50.2300">
    <property type="match status" value="1"/>
</dbReference>
<dbReference type="Pfam" id="PF04397">
    <property type="entry name" value="LytTR"/>
    <property type="match status" value="1"/>
</dbReference>
<evidence type="ECO:0000259" key="2">
    <source>
        <dbReference type="PROSITE" id="PS50110"/>
    </source>
</evidence>
<proteinExistence type="predicted"/>
<dbReference type="InterPro" id="IPR001789">
    <property type="entry name" value="Sig_transdc_resp-reg_receiver"/>
</dbReference>
<feature type="domain" description="HTH LytTR-type" evidence="3">
    <location>
        <begin position="156"/>
        <end position="257"/>
    </location>
</feature>
<dbReference type="Gene3D" id="2.40.50.1020">
    <property type="entry name" value="LytTr DNA-binding domain"/>
    <property type="match status" value="1"/>
</dbReference>
<dbReference type="SUPFAM" id="SSF52172">
    <property type="entry name" value="CheY-like"/>
    <property type="match status" value="1"/>
</dbReference>
<evidence type="ECO:0000256" key="1">
    <source>
        <dbReference type="PROSITE-ProRule" id="PRU00169"/>
    </source>
</evidence>
<gene>
    <name evidence="4" type="ORF">SAMN02927903_01134</name>
</gene>
<name>A0A1G5EQX9_9FLAO</name>
<keyword evidence="5" id="KW-1185">Reference proteome</keyword>
<evidence type="ECO:0000259" key="3">
    <source>
        <dbReference type="PROSITE" id="PS50930"/>
    </source>
</evidence>
<reference evidence="4 5" key="1">
    <citation type="submission" date="2016-10" db="EMBL/GenBank/DDBJ databases">
        <authorList>
            <person name="de Groot N.N."/>
        </authorList>
    </citation>
    <scope>NUCLEOTIDE SEQUENCE [LARGE SCALE GENOMIC DNA]</scope>
    <source>
        <strain evidence="4 5">CGMCC 1.7031</strain>
    </source>
</reference>
<comment type="caution">
    <text evidence="1">Lacks conserved residue(s) required for the propagation of feature annotation.</text>
</comment>
<evidence type="ECO:0000313" key="5">
    <source>
        <dbReference type="Proteomes" id="UP000199354"/>
    </source>
</evidence>